<dbReference type="SUPFAM" id="SSF51735">
    <property type="entry name" value="NAD(P)-binding Rossmann-fold domains"/>
    <property type="match status" value="1"/>
</dbReference>
<evidence type="ECO:0000313" key="4">
    <source>
        <dbReference type="EMBL" id="MFC5297792.1"/>
    </source>
</evidence>
<dbReference type="RefSeq" id="WP_343923792.1">
    <property type="nucleotide sequence ID" value="NZ_BAAAIR010000034.1"/>
</dbReference>
<evidence type="ECO:0000313" key="5">
    <source>
        <dbReference type="Proteomes" id="UP001595937"/>
    </source>
</evidence>
<protein>
    <submittedName>
        <fullName evidence="4">SDR family oxidoreductase</fullName>
    </submittedName>
</protein>
<keyword evidence="2" id="KW-0604">Photosystem II</keyword>
<dbReference type="Proteomes" id="UP001595937">
    <property type="component" value="Unassembled WGS sequence"/>
</dbReference>
<evidence type="ECO:0000256" key="1">
    <source>
        <dbReference type="ARBA" id="ARBA00022531"/>
    </source>
</evidence>
<name>A0ABW0FEH4_9MICO</name>
<dbReference type="InterPro" id="IPR036291">
    <property type="entry name" value="NAD(P)-bd_dom_sf"/>
</dbReference>
<feature type="region of interest" description="Disordered" evidence="3">
    <location>
        <begin position="204"/>
        <end position="226"/>
    </location>
</feature>
<dbReference type="EMBL" id="JBHSLN010000023">
    <property type="protein sequence ID" value="MFC5297792.1"/>
    <property type="molecule type" value="Genomic_DNA"/>
</dbReference>
<evidence type="ECO:0000256" key="3">
    <source>
        <dbReference type="SAM" id="MobiDB-lite"/>
    </source>
</evidence>
<keyword evidence="5" id="KW-1185">Reference proteome</keyword>
<dbReference type="InterPro" id="IPR044256">
    <property type="entry name" value="HCF244-like"/>
</dbReference>
<keyword evidence="1" id="KW-0602">Photosynthesis</keyword>
<reference evidence="5" key="1">
    <citation type="journal article" date="2019" name="Int. J. Syst. Evol. Microbiol.">
        <title>The Global Catalogue of Microorganisms (GCM) 10K type strain sequencing project: providing services to taxonomists for standard genome sequencing and annotation.</title>
        <authorList>
            <consortium name="The Broad Institute Genomics Platform"/>
            <consortium name="The Broad Institute Genome Sequencing Center for Infectious Disease"/>
            <person name="Wu L."/>
            <person name="Ma J."/>
        </authorList>
    </citation>
    <scope>NUCLEOTIDE SEQUENCE [LARGE SCALE GENOMIC DNA]</scope>
    <source>
        <strain evidence="5">CGMCC 1.16455</strain>
    </source>
</reference>
<organism evidence="4 5">
    <name type="scientific">Brachybacterium tyrofermentans</name>
    <dbReference type="NCBI Taxonomy" id="47848"/>
    <lineage>
        <taxon>Bacteria</taxon>
        <taxon>Bacillati</taxon>
        <taxon>Actinomycetota</taxon>
        <taxon>Actinomycetes</taxon>
        <taxon>Micrococcales</taxon>
        <taxon>Dermabacteraceae</taxon>
        <taxon>Brachybacterium</taxon>
    </lineage>
</organism>
<dbReference type="Gene3D" id="3.40.50.720">
    <property type="entry name" value="NAD(P)-binding Rossmann-like Domain"/>
    <property type="match status" value="1"/>
</dbReference>
<sequence>MPQLIAVVGATGTLGRTVVEVARAEGLEVREIARSRGVDIVTGEGLDEALRGVQLVIDCFKPPTLEAEQATEWFHEAMSGLGDAARRAGVTRTVVTSIVGIDGMQDYGFYRAQLAHEQAAREHCPGTVIVRATQFHDFVGNMLVRDGEGLQVMEAPSQPVDTRAVAALLLRTALAEQPDELLQIAGPQVENTLDQARRLLAARGDATPVTGAPASESMSRGGMLPGPEVPTVGQTYEQWLDEHERPHDTMTGGAPRQGGDRT</sequence>
<dbReference type="GeneID" id="303297226"/>
<gene>
    <name evidence="4" type="ORF">ACFPK8_09750</name>
</gene>
<accession>A0ABW0FEH4</accession>
<dbReference type="PANTHER" id="PTHR47128">
    <property type="match status" value="1"/>
</dbReference>
<dbReference type="PANTHER" id="PTHR47128:SF2">
    <property type="entry name" value="PROTEIN HIGH CHLOROPHYLL FLUORESCENCE PHENOTYPE 244, CHLOROPLASTIC"/>
    <property type="match status" value="1"/>
</dbReference>
<evidence type="ECO:0000256" key="2">
    <source>
        <dbReference type="ARBA" id="ARBA00023276"/>
    </source>
</evidence>
<feature type="region of interest" description="Disordered" evidence="3">
    <location>
        <begin position="242"/>
        <end position="262"/>
    </location>
</feature>
<comment type="caution">
    <text evidence="4">The sequence shown here is derived from an EMBL/GenBank/DDBJ whole genome shotgun (WGS) entry which is preliminary data.</text>
</comment>
<proteinExistence type="predicted"/>